<reference evidence="2" key="1">
    <citation type="submission" date="2025-08" db="UniProtKB">
        <authorList>
            <consortium name="Ensembl"/>
        </authorList>
    </citation>
    <scope>IDENTIFICATION</scope>
</reference>
<evidence type="ECO:0000313" key="3">
    <source>
        <dbReference type="Proteomes" id="UP000472273"/>
    </source>
</evidence>
<protein>
    <recommendedName>
        <fullName evidence="4">PC-esterase domain containing 1A</fullName>
    </recommendedName>
</protein>
<dbReference type="PANTHER" id="PTHR14469">
    <property type="entry name" value="SARCOMA ANTIGEN NY-SAR-23"/>
    <property type="match status" value="1"/>
</dbReference>
<proteinExistence type="inferred from homology"/>
<gene>
    <name evidence="2" type="primary">LOC113454744</name>
</gene>
<dbReference type="PANTHER" id="PTHR14469:SF0">
    <property type="entry name" value="FAMILY WITH SEQUENCE SIMILARITY 113"/>
    <property type="match status" value="1"/>
</dbReference>
<evidence type="ECO:0000313" key="2">
    <source>
        <dbReference type="Ensembl" id="ENSPTXP00000023205.1"/>
    </source>
</evidence>
<comment type="similarity">
    <text evidence="1">Belongs to the PC-esterase family.</text>
</comment>
<dbReference type="GeneTree" id="ENSGT00390000002231"/>
<sequence length="289" mass="32017">MMEYRRNLEIAFNKLDADLPPSCLVIWNMTMPLGPRIKGGFLIPELQHLSQTLRQDIIEGNFYGATLADLHLFDVVDLHFHFRFDLGNRVKDGIHWNNVVHRRITNLLLTHLAEAWGIRTVVGFEISFDCRFCGRGLVGVAWWAGQGKDILQNPPSVPLPTNLLSSSVLLCRATKGDPADQLQTWLWWAWCSVGVAGWAWPSLVGVAWQAWQRKDILQNPPSLPPLLTCFPAPFSCAGQPKETQPISWDSMGGREEMGVGGASQEAGLAGSPELLKISATGSPELIRTG</sequence>
<evidence type="ECO:0008006" key="4">
    <source>
        <dbReference type="Google" id="ProtNLM"/>
    </source>
</evidence>
<dbReference type="Proteomes" id="UP000472273">
    <property type="component" value="Unplaced"/>
</dbReference>
<keyword evidence="3" id="KW-1185">Reference proteome</keyword>
<reference evidence="2" key="2">
    <citation type="submission" date="2025-09" db="UniProtKB">
        <authorList>
            <consortium name="Ensembl"/>
        </authorList>
    </citation>
    <scope>IDENTIFICATION</scope>
</reference>
<dbReference type="Ensembl" id="ENSPTXT00000023925.1">
    <property type="protein sequence ID" value="ENSPTXP00000023205.1"/>
    <property type="gene ID" value="ENSPTXG00000016103.1"/>
</dbReference>
<organism evidence="2 3">
    <name type="scientific">Pseudonaja textilis</name>
    <name type="common">Eastern brown snake</name>
    <dbReference type="NCBI Taxonomy" id="8673"/>
    <lineage>
        <taxon>Eukaryota</taxon>
        <taxon>Metazoa</taxon>
        <taxon>Chordata</taxon>
        <taxon>Craniata</taxon>
        <taxon>Vertebrata</taxon>
        <taxon>Euteleostomi</taxon>
        <taxon>Lepidosauria</taxon>
        <taxon>Squamata</taxon>
        <taxon>Bifurcata</taxon>
        <taxon>Unidentata</taxon>
        <taxon>Episquamata</taxon>
        <taxon>Toxicofera</taxon>
        <taxon>Serpentes</taxon>
        <taxon>Colubroidea</taxon>
        <taxon>Elapidae</taxon>
        <taxon>Hydrophiinae</taxon>
        <taxon>Pseudonaja</taxon>
    </lineage>
</organism>
<evidence type="ECO:0000256" key="1">
    <source>
        <dbReference type="ARBA" id="ARBA00037957"/>
    </source>
</evidence>
<accession>A0A670ZKC7</accession>
<name>A0A670ZKC7_PSETE</name>
<dbReference type="AlphaFoldDB" id="A0A670ZKC7"/>